<sequence>MTRLLVIHHSPTRALRALTDAVVAGARDPEITGVEVEVREALDWARGDADHTTLIEADGYLVGTTANFGYMSGALKHVFDSTFLQVGGALAPDGSGDATEGATSGRPYGLYVHGRYDLTGAVRSVQSIIGALNWQQAYDVLEVMGDLEEKATEAAYELGATVAANLAD</sequence>
<evidence type="ECO:0000313" key="2">
    <source>
        <dbReference type="Proteomes" id="UP001528912"/>
    </source>
</evidence>
<reference evidence="1 2" key="1">
    <citation type="submission" date="2023-03" db="EMBL/GenBank/DDBJ databases">
        <title>YIM 133296 draft genome.</title>
        <authorList>
            <person name="Xiong L."/>
        </authorList>
    </citation>
    <scope>NUCLEOTIDE SEQUENCE [LARGE SCALE GENOMIC DNA]</scope>
    <source>
        <strain evidence="1 2">YIM 133296</strain>
    </source>
</reference>
<dbReference type="Proteomes" id="UP001528912">
    <property type="component" value="Unassembled WGS sequence"/>
</dbReference>
<dbReference type="Gene3D" id="3.40.50.360">
    <property type="match status" value="1"/>
</dbReference>
<dbReference type="RefSeq" id="WP_277193311.1">
    <property type="nucleotide sequence ID" value="NZ_JAROAV010000048.1"/>
</dbReference>
<evidence type="ECO:0000313" key="1">
    <source>
        <dbReference type="EMBL" id="MDF8266081.1"/>
    </source>
</evidence>
<accession>A0ABT6CFL5</accession>
<comment type="caution">
    <text evidence="1">The sequence shown here is derived from an EMBL/GenBank/DDBJ whole genome shotgun (WGS) entry which is preliminary data.</text>
</comment>
<dbReference type="SUPFAM" id="SSF52218">
    <property type="entry name" value="Flavoproteins"/>
    <property type="match status" value="1"/>
</dbReference>
<organism evidence="1 2">
    <name type="scientific">Luteipulveratus flavus</name>
    <dbReference type="NCBI Taxonomy" id="3031728"/>
    <lineage>
        <taxon>Bacteria</taxon>
        <taxon>Bacillati</taxon>
        <taxon>Actinomycetota</taxon>
        <taxon>Actinomycetes</taxon>
        <taxon>Micrococcales</taxon>
        <taxon>Dermacoccaceae</taxon>
        <taxon>Luteipulveratus</taxon>
    </lineage>
</organism>
<name>A0ABT6CFL5_9MICO</name>
<keyword evidence="2" id="KW-1185">Reference proteome</keyword>
<gene>
    <name evidence="1" type="ORF">P4R38_17670</name>
</gene>
<proteinExistence type="predicted"/>
<protein>
    <submittedName>
        <fullName evidence="1">Flavodoxin family protein</fullName>
    </submittedName>
</protein>
<dbReference type="EMBL" id="JAROAV010000048">
    <property type="protein sequence ID" value="MDF8266081.1"/>
    <property type="molecule type" value="Genomic_DNA"/>
</dbReference>
<dbReference type="InterPro" id="IPR029039">
    <property type="entry name" value="Flavoprotein-like_sf"/>
</dbReference>